<sequence length="363" mass="39027">MSTPRTSADSPAVARQPSLDVLRILAVLGVVAIHVFGAIVTNDAVRGGKTWWTAVAIDLGFVWVVPAFVMVSGALVLAPRLQAAGPGQFYRRRVLRLGPAVVFWPIFYILVVRIILSGHDLGPTQIAALLLQGHPYTHLYFLWLIVGLYVVAPVLAAFLAQGGQRRALIFAGVVLAASVLAYSTSGLLALAGQPRPIALNAFTQWVPYVGYFLAGWALKDVVLRRRGVVIAALVAVLCLAEVVVQYGLTPAFPLLRAVAPAGYLGPFTAIATLCIFVVVRSALAAWTPRPRTSRFLQTISDAAFGVFLVHFAFIVVLRMVFPAFAEAASSTLWGAGAMWAAVVVLSFVVTVLARRVPFVRRVF</sequence>
<evidence type="ECO:0000256" key="6">
    <source>
        <dbReference type="ARBA" id="ARBA00023136"/>
    </source>
</evidence>
<dbReference type="InterPro" id="IPR002656">
    <property type="entry name" value="Acyl_transf_3_dom"/>
</dbReference>
<feature type="transmembrane region" description="Helical" evidence="7">
    <location>
        <begin position="167"/>
        <end position="191"/>
    </location>
</feature>
<gene>
    <name evidence="9" type="ORF">GCM10009775_18430</name>
</gene>
<dbReference type="Pfam" id="PF01757">
    <property type="entry name" value="Acyl_transf_3"/>
    <property type="match status" value="1"/>
</dbReference>
<dbReference type="Proteomes" id="UP001501343">
    <property type="component" value="Unassembled WGS sequence"/>
</dbReference>
<feature type="transmembrane region" description="Helical" evidence="7">
    <location>
        <begin position="228"/>
        <end position="248"/>
    </location>
</feature>
<dbReference type="PANTHER" id="PTHR40074">
    <property type="entry name" value="O-ACETYLTRANSFERASE WECH"/>
    <property type="match status" value="1"/>
</dbReference>
<keyword evidence="6 7" id="KW-0472">Membrane</keyword>
<feature type="transmembrane region" description="Helical" evidence="7">
    <location>
        <begin position="97"/>
        <end position="116"/>
    </location>
</feature>
<evidence type="ECO:0000256" key="1">
    <source>
        <dbReference type="ARBA" id="ARBA00004651"/>
    </source>
</evidence>
<evidence type="ECO:0000256" key="7">
    <source>
        <dbReference type="SAM" id="Phobius"/>
    </source>
</evidence>
<evidence type="ECO:0000259" key="8">
    <source>
        <dbReference type="Pfam" id="PF01757"/>
    </source>
</evidence>
<keyword evidence="3" id="KW-1003">Cell membrane</keyword>
<evidence type="ECO:0000256" key="3">
    <source>
        <dbReference type="ARBA" id="ARBA00022475"/>
    </source>
</evidence>
<evidence type="ECO:0000313" key="9">
    <source>
        <dbReference type="EMBL" id="GAA1926556.1"/>
    </source>
</evidence>
<organism evidence="9 10">
    <name type="scientific">Microbacterium aoyamense</name>
    <dbReference type="NCBI Taxonomy" id="344166"/>
    <lineage>
        <taxon>Bacteria</taxon>
        <taxon>Bacillati</taxon>
        <taxon>Actinomycetota</taxon>
        <taxon>Actinomycetes</taxon>
        <taxon>Micrococcales</taxon>
        <taxon>Microbacteriaceae</taxon>
        <taxon>Microbacterium</taxon>
    </lineage>
</organism>
<proteinExistence type="inferred from homology"/>
<evidence type="ECO:0000256" key="2">
    <source>
        <dbReference type="ARBA" id="ARBA00007400"/>
    </source>
</evidence>
<comment type="subcellular location">
    <subcellularLocation>
        <location evidence="1">Cell membrane</location>
        <topology evidence="1">Multi-pass membrane protein</topology>
    </subcellularLocation>
</comment>
<feature type="transmembrane region" description="Helical" evidence="7">
    <location>
        <begin position="331"/>
        <end position="353"/>
    </location>
</feature>
<feature type="transmembrane region" description="Helical" evidence="7">
    <location>
        <begin position="197"/>
        <end position="216"/>
    </location>
</feature>
<feature type="transmembrane region" description="Helical" evidence="7">
    <location>
        <begin position="51"/>
        <end position="77"/>
    </location>
</feature>
<keyword evidence="9" id="KW-0012">Acyltransferase</keyword>
<feature type="transmembrane region" description="Helical" evidence="7">
    <location>
        <begin position="304"/>
        <end position="325"/>
    </location>
</feature>
<feature type="transmembrane region" description="Helical" evidence="7">
    <location>
        <begin position="136"/>
        <end position="160"/>
    </location>
</feature>
<dbReference type="PANTHER" id="PTHR40074:SF2">
    <property type="entry name" value="O-ACETYLTRANSFERASE WECH"/>
    <property type="match status" value="1"/>
</dbReference>
<reference evidence="10" key="1">
    <citation type="journal article" date="2019" name="Int. J. Syst. Evol. Microbiol.">
        <title>The Global Catalogue of Microorganisms (GCM) 10K type strain sequencing project: providing services to taxonomists for standard genome sequencing and annotation.</title>
        <authorList>
            <consortium name="The Broad Institute Genomics Platform"/>
            <consortium name="The Broad Institute Genome Sequencing Center for Infectious Disease"/>
            <person name="Wu L."/>
            <person name="Ma J."/>
        </authorList>
    </citation>
    <scope>NUCLEOTIDE SEQUENCE [LARGE SCALE GENOMIC DNA]</scope>
    <source>
        <strain evidence="10">JCM 14900</strain>
    </source>
</reference>
<feature type="transmembrane region" description="Helical" evidence="7">
    <location>
        <begin position="260"/>
        <end position="283"/>
    </location>
</feature>
<keyword evidence="4 7" id="KW-0812">Transmembrane</keyword>
<dbReference type="RefSeq" id="WP_248150641.1">
    <property type="nucleotide sequence ID" value="NZ_BAAAOF010000003.1"/>
</dbReference>
<dbReference type="EMBL" id="BAAAOF010000003">
    <property type="protein sequence ID" value="GAA1926556.1"/>
    <property type="molecule type" value="Genomic_DNA"/>
</dbReference>
<keyword evidence="9" id="KW-0808">Transferase</keyword>
<feature type="domain" description="Acyltransferase 3" evidence="8">
    <location>
        <begin position="18"/>
        <end position="353"/>
    </location>
</feature>
<feature type="transmembrane region" description="Helical" evidence="7">
    <location>
        <begin position="21"/>
        <end position="39"/>
    </location>
</feature>
<evidence type="ECO:0000313" key="10">
    <source>
        <dbReference type="Proteomes" id="UP001501343"/>
    </source>
</evidence>
<evidence type="ECO:0000256" key="4">
    <source>
        <dbReference type="ARBA" id="ARBA00022692"/>
    </source>
</evidence>
<name>A0ABP5B1X4_9MICO</name>
<keyword evidence="5 7" id="KW-1133">Transmembrane helix</keyword>
<comment type="caution">
    <text evidence="9">The sequence shown here is derived from an EMBL/GenBank/DDBJ whole genome shotgun (WGS) entry which is preliminary data.</text>
</comment>
<evidence type="ECO:0000256" key="5">
    <source>
        <dbReference type="ARBA" id="ARBA00022989"/>
    </source>
</evidence>
<protein>
    <submittedName>
        <fullName evidence="9">Acyltransferase</fullName>
    </submittedName>
</protein>
<accession>A0ABP5B1X4</accession>
<comment type="similarity">
    <text evidence="2">Belongs to the acyltransferase 3 family.</text>
</comment>
<keyword evidence="10" id="KW-1185">Reference proteome</keyword>
<dbReference type="GO" id="GO:0016746">
    <property type="term" value="F:acyltransferase activity"/>
    <property type="evidence" value="ECO:0007669"/>
    <property type="project" value="UniProtKB-KW"/>
</dbReference>